<dbReference type="GO" id="GO:0003723">
    <property type="term" value="F:RNA binding"/>
    <property type="evidence" value="ECO:0007669"/>
    <property type="project" value="UniProtKB-UniRule"/>
</dbReference>
<dbReference type="PANTHER" id="PTHR10501">
    <property type="entry name" value="U1 SMALL NUCLEAR RIBONUCLEOPROTEIN A/U2 SMALL NUCLEAR RIBONUCLEOPROTEIN B"/>
    <property type="match status" value="1"/>
</dbReference>
<proteinExistence type="predicted"/>
<dbReference type="Proteomes" id="UP000075714">
    <property type="component" value="Unassembled WGS sequence"/>
</dbReference>
<dbReference type="SUPFAM" id="SSF54928">
    <property type="entry name" value="RNA-binding domain, RBD"/>
    <property type="match status" value="1"/>
</dbReference>
<dbReference type="SMART" id="SM00360">
    <property type="entry name" value="RRM"/>
    <property type="match status" value="2"/>
</dbReference>
<keyword evidence="1 2" id="KW-0694">RNA-binding</keyword>
<dbReference type="STRING" id="33097.A0A150G9X8"/>
<feature type="domain" description="RRM" evidence="3">
    <location>
        <begin position="251"/>
        <end position="328"/>
    </location>
</feature>
<evidence type="ECO:0000256" key="2">
    <source>
        <dbReference type="PROSITE-ProRule" id="PRU00176"/>
    </source>
</evidence>
<dbReference type="OrthoDB" id="431169at2759"/>
<dbReference type="Gene3D" id="3.30.70.330">
    <property type="match status" value="2"/>
</dbReference>
<sequence>MASAQAPDSAASQQAGNEEIRTVFMTGFPPNVHERELANLVFCLPGVLASQMNTRPATGGAPQGFVLFSTGAQAQAAIRMLHDMEFETGCHLRCELAHKNMYVKDGPAAIRRLDSGVASSGASTAGTAAGTSLVGTTHMSQANGNVALQQTMPTNRQLQQQQQQLQLQQQAYGMAAATSPGGAYAGPLLASSLAALRPTAALHAAGGAAGGTLLPAPGGAGAMAAQHAGLVTVPLVGFGPITNRHDNPPCNTLFIGNLGDGVDEKELHAIFSCQPGFKQIKLLRQARHISCFVEFMDTPSATAVHASLQGAIVPSSSRGPIRIQYSRNPYGRRSPQGTAMGMISMPVGLYAPLTVHQAAGAAGAQTVLMDAAAAAAAAGGGAAGQSMLPASMASVIMAASGGGEYAAWPHAFNMQ</sequence>
<name>A0A150G9X8_GONPE</name>
<dbReference type="InterPro" id="IPR000504">
    <property type="entry name" value="RRM_dom"/>
</dbReference>
<dbReference type="Pfam" id="PF00076">
    <property type="entry name" value="RRM_1"/>
    <property type="match status" value="1"/>
</dbReference>
<keyword evidence="5" id="KW-1185">Reference proteome</keyword>
<evidence type="ECO:0000259" key="3">
    <source>
        <dbReference type="PROSITE" id="PS50102"/>
    </source>
</evidence>
<evidence type="ECO:0000256" key="1">
    <source>
        <dbReference type="ARBA" id="ARBA00022884"/>
    </source>
</evidence>
<organism evidence="4 5">
    <name type="scientific">Gonium pectorale</name>
    <name type="common">Green alga</name>
    <dbReference type="NCBI Taxonomy" id="33097"/>
    <lineage>
        <taxon>Eukaryota</taxon>
        <taxon>Viridiplantae</taxon>
        <taxon>Chlorophyta</taxon>
        <taxon>core chlorophytes</taxon>
        <taxon>Chlorophyceae</taxon>
        <taxon>CS clade</taxon>
        <taxon>Chlamydomonadales</taxon>
        <taxon>Volvocaceae</taxon>
        <taxon>Gonium</taxon>
    </lineage>
</organism>
<comment type="caution">
    <text evidence="4">The sequence shown here is derived from an EMBL/GenBank/DDBJ whole genome shotgun (WGS) entry which is preliminary data.</text>
</comment>
<dbReference type="EMBL" id="LSYV01000043">
    <property type="protein sequence ID" value="KXZ46573.1"/>
    <property type="molecule type" value="Genomic_DNA"/>
</dbReference>
<dbReference type="AlphaFoldDB" id="A0A150G9X8"/>
<gene>
    <name evidence="4" type="ORF">GPECTOR_42g782</name>
</gene>
<reference evidence="5" key="1">
    <citation type="journal article" date="2016" name="Nat. Commun.">
        <title>The Gonium pectorale genome demonstrates co-option of cell cycle regulation during the evolution of multicellularity.</title>
        <authorList>
            <person name="Hanschen E.R."/>
            <person name="Marriage T.N."/>
            <person name="Ferris P.J."/>
            <person name="Hamaji T."/>
            <person name="Toyoda A."/>
            <person name="Fujiyama A."/>
            <person name="Neme R."/>
            <person name="Noguchi H."/>
            <person name="Minakuchi Y."/>
            <person name="Suzuki M."/>
            <person name="Kawai-Toyooka H."/>
            <person name="Smith D.R."/>
            <person name="Sparks H."/>
            <person name="Anderson J."/>
            <person name="Bakaric R."/>
            <person name="Luria V."/>
            <person name="Karger A."/>
            <person name="Kirschner M.W."/>
            <person name="Durand P.M."/>
            <person name="Michod R.E."/>
            <person name="Nozaki H."/>
            <person name="Olson B.J."/>
        </authorList>
    </citation>
    <scope>NUCLEOTIDE SEQUENCE [LARGE SCALE GENOMIC DNA]</scope>
    <source>
        <strain evidence="5">NIES-2863</strain>
    </source>
</reference>
<dbReference type="PROSITE" id="PS50102">
    <property type="entry name" value="RRM"/>
    <property type="match status" value="2"/>
</dbReference>
<protein>
    <recommendedName>
        <fullName evidence="3">RRM domain-containing protein</fullName>
    </recommendedName>
</protein>
<accession>A0A150G9X8</accession>
<dbReference type="InterPro" id="IPR012677">
    <property type="entry name" value="Nucleotide-bd_a/b_plait_sf"/>
</dbReference>
<feature type="domain" description="RRM" evidence="3">
    <location>
        <begin position="21"/>
        <end position="99"/>
    </location>
</feature>
<evidence type="ECO:0000313" key="5">
    <source>
        <dbReference type="Proteomes" id="UP000075714"/>
    </source>
</evidence>
<dbReference type="InterPro" id="IPR035979">
    <property type="entry name" value="RBD_domain_sf"/>
</dbReference>
<evidence type="ECO:0000313" key="4">
    <source>
        <dbReference type="EMBL" id="KXZ46573.1"/>
    </source>
</evidence>